<dbReference type="Proteomes" id="UP000007435">
    <property type="component" value="Chromosome"/>
</dbReference>
<dbReference type="CDD" id="cd24079">
    <property type="entry name" value="ASKHA_NBD_PG1100-like"/>
    <property type="match status" value="1"/>
</dbReference>
<dbReference type="STRING" id="649349.Lbys_3353"/>
<reference evidence="1 2" key="2">
    <citation type="journal article" date="2011" name="Stand. Genomic Sci.">
        <title>Complete genome sequence of Leadbetterella byssophila type strain (4M15).</title>
        <authorList>
            <person name="Abt B."/>
            <person name="Teshima H."/>
            <person name="Lucas S."/>
            <person name="Lapidus A."/>
            <person name="Del Rio T.G."/>
            <person name="Nolan M."/>
            <person name="Tice H."/>
            <person name="Cheng J.F."/>
            <person name="Pitluck S."/>
            <person name="Liolios K."/>
            <person name="Pagani I."/>
            <person name="Ivanova N."/>
            <person name="Mavromatis K."/>
            <person name="Pati A."/>
            <person name="Tapia R."/>
            <person name="Han C."/>
            <person name="Goodwin L."/>
            <person name="Chen A."/>
            <person name="Palaniappan K."/>
            <person name="Land M."/>
            <person name="Hauser L."/>
            <person name="Chang Y.J."/>
            <person name="Jeffries C.D."/>
            <person name="Rohde M."/>
            <person name="Goker M."/>
            <person name="Tindall B.J."/>
            <person name="Detter J.C."/>
            <person name="Woyke T."/>
            <person name="Bristow J."/>
            <person name="Eisen J.A."/>
            <person name="Markowitz V."/>
            <person name="Hugenholtz P."/>
            <person name="Klenk H.P."/>
            <person name="Kyrpides N.C."/>
        </authorList>
    </citation>
    <scope>NUCLEOTIDE SEQUENCE [LARGE SCALE GENOMIC DNA]</scope>
    <source>
        <strain evidence="2">DSM 17132 / JCM 16389 / KACC 11308 / NBRC 106382 / 4M15</strain>
    </source>
</reference>
<dbReference type="EMBL" id="CP002305">
    <property type="protein sequence ID" value="ADQ19004.1"/>
    <property type="molecule type" value="Genomic_DNA"/>
</dbReference>
<dbReference type="PANTHER" id="PTHR43190">
    <property type="entry name" value="N-ACETYL-D-GLUCOSAMINE KINASE"/>
    <property type="match status" value="1"/>
</dbReference>
<dbReference type="HOGENOM" id="CLU_084727_0_0_10"/>
<dbReference type="PANTHER" id="PTHR43190:SF3">
    <property type="entry name" value="N-ACETYL-D-GLUCOSAMINE KINASE"/>
    <property type="match status" value="1"/>
</dbReference>
<accession>E4RX89</accession>
<gene>
    <name evidence="1" type="ordered locus">Lbys_3353</name>
</gene>
<evidence type="ECO:0000313" key="1">
    <source>
        <dbReference type="EMBL" id="ADQ19004.1"/>
    </source>
</evidence>
<name>E4RX89_LEAB4</name>
<dbReference type="InterPro" id="IPR043129">
    <property type="entry name" value="ATPase_NBD"/>
</dbReference>
<dbReference type="KEGG" id="lby:Lbys_3353"/>
<dbReference type="InterPro" id="IPR052519">
    <property type="entry name" value="Euk-type_GlcNAc_Kinase"/>
</dbReference>
<sequence>MILVAESGSTKTDWRILGKEEHSFETIGLNPYFITSEDIKKELLPHTSLLTSEPIREVHFYGTGITDAQKGSIIQSGVQSILGENCHVYTYSDVIAAARSLFGNSNGIACILGTGSNSCYWDGTGISFQIPPLGFWLGDEGSGGHLGKSLVLAYLHKEMPLPIRSRFEEIYGAKDRLEILDHAYKQEKPNRYFAQYSIFLHQNQGDNWCKELILSSFHAFIEKYLIKYPQANSSAIGCVGSIAYHYSDLLGESFAHYGLKLSKVVQKPIDALCHFHRE</sequence>
<dbReference type="Gene3D" id="1.10.720.160">
    <property type="match status" value="1"/>
</dbReference>
<dbReference type="Gene3D" id="3.30.420.40">
    <property type="match status" value="2"/>
</dbReference>
<dbReference type="OrthoDB" id="871343at2"/>
<reference key="1">
    <citation type="submission" date="2010-11" db="EMBL/GenBank/DDBJ databases">
        <title>The complete genome of Leadbetterella byssophila DSM 17132.</title>
        <authorList>
            <consortium name="US DOE Joint Genome Institute (JGI-PGF)"/>
            <person name="Lucas S."/>
            <person name="Copeland A."/>
            <person name="Lapidus A."/>
            <person name="Glavina del Rio T."/>
            <person name="Dalin E."/>
            <person name="Tice H."/>
            <person name="Bruce D."/>
            <person name="Goodwin L."/>
            <person name="Pitluck S."/>
            <person name="Kyrpides N."/>
            <person name="Mavromatis K."/>
            <person name="Ivanova N."/>
            <person name="Teshima H."/>
            <person name="Brettin T."/>
            <person name="Detter J.C."/>
            <person name="Han C."/>
            <person name="Tapia R."/>
            <person name="Land M."/>
            <person name="Hauser L."/>
            <person name="Markowitz V."/>
            <person name="Cheng J.-F."/>
            <person name="Hugenholtz P."/>
            <person name="Woyke T."/>
            <person name="Wu D."/>
            <person name="Tindall B."/>
            <person name="Pomrenke H.G."/>
            <person name="Brambilla E."/>
            <person name="Klenk H.-P."/>
            <person name="Eisen J.A."/>
        </authorList>
    </citation>
    <scope>NUCLEOTIDE SEQUENCE [LARGE SCALE GENOMIC DNA]</scope>
    <source>
        <strain>DSM 17132</strain>
    </source>
</reference>
<organism evidence="1 2">
    <name type="scientific">Leadbetterella byssophila (strain DSM 17132 / JCM 16389 / KACC 11308 / NBRC 106382 / 4M15)</name>
    <dbReference type="NCBI Taxonomy" id="649349"/>
    <lineage>
        <taxon>Bacteria</taxon>
        <taxon>Pseudomonadati</taxon>
        <taxon>Bacteroidota</taxon>
        <taxon>Cytophagia</taxon>
        <taxon>Cytophagales</taxon>
        <taxon>Leadbetterellaceae</taxon>
        <taxon>Leadbetterella</taxon>
    </lineage>
</organism>
<dbReference type="eggNOG" id="COG2971">
    <property type="taxonomic scope" value="Bacteria"/>
</dbReference>
<dbReference type="RefSeq" id="WP_013410029.1">
    <property type="nucleotide sequence ID" value="NC_014655.1"/>
</dbReference>
<keyword evidence="2" id="KW-1185">Reference proteome</keyword>
<dbReference type="SUPFAM" id="SSF53067">
    <property type="entry name" value="Actin-like ATPase domain"/>
    <property type="match status" value="2"/>
</dbReference>
<evidence type="ECO:0008006" key="3">
    <source>
        <dbReference type="Google" id="ProtNLM"/>
    </source>
</evidence>
<evidence type="ECO:0000313" key="2">
    <source>
        <dbReference type="Proteomes" id="UP000007435"/>
    </source>
</evidence>
<dbReference type="AlphaFoldDB" id="E4RX89"/>
<proteinExistence type="predicted"/>
<protein>
    <recommendedName>
        <fullName evidence="3">N-acetylglucosamine kinase</fullName>
    </recommendedName>
</protein>